<dbReference type="PANTHER" id="PTHR32039:SF7">
    <property type="entry name" value="COMPETENCE PROTEIN COMM"/>
    <property type="match status" value="1"/>
</dbReference>
<dbReference type="Gene3D" id="3.40.50.300">
    <property type="entry name" value="P-loop containing nucleotide triphosphate hydrolases"/>
    <property type="match status" value="1"/>
</dbReference>
<evidence type="ECO:0000313" key="2">
    <source>
        <dbReference type="EMBL" id="SKA85825.1"/>
    </source>
</evidence>
<evidence type="ECO:0000313" key="3">
    <source>
        <dbReference type="Proteomes" id="UP000190774"/>
    </source>
</evidence>
<dbReference type="AlphaFoldDB" id="A0A1T4X9R1"/>
<protein>
    <submittedName>
        <fullName evidence="2">Magnesium chelatase, subunit ChlI C-terminal</fullName>
    </submittedName>
</protein>
<dbReference type="STRING" id="48467.SAMN02745166_01212"/>
<dbReference type="EMBL" id="FUYE01000003">
    <property type="protein sequence ID" value="SKA85825.1"/>
    <property type="molecule type" value="Genomic_DNA"/>
</dbReference>
<dbReference type="PANTHER" id="PTHR32039">
    <property type="entry name" value="MAGNESIUM-CHELATASE SUBUNIT CHLI"/>
    <property type="match status" value="1"/>
</dbReference>
<accession>A0A1T4X9R1</accession>
<organism evidence="2 3">
    <name type="scientific">Prosthecobacter debontii</name>
    <dbReference type="NCBI Taxonomy" id="48467"/>
    <lineage>
        <taxon>Bacteria</taxon>
        <taxon>Pseudomonadati</taxon>
        <taxon>Verrucomicrobiota</taxon>
        <taxon>Verrucomicrobiia</taxon>
        <taxon>Verrucomicrobiales</taxon>
        <taxon>Verrucomicrobiaceae</taxon>
        <taxon>Prosthecobacter</taxon>
    </lineage>
</organism>
<dbReference type="InterPro" id="IPR045006">
    <property type="entry name" value="CHLI-like"/>
</dbReference>
<evidence type="ECO:0000259" key="1">
    <source>
        <dbReference type="Pfam" id="PF13335"/>
    </source>
</evidence>
<dbReference type="RefSeq" id="WP_245846476.1">
    <property type="nucleotide sequence ID" value="NZ_FUYE01000003.1"/>
</dbReference>
<dbReference type="Proteomes" id="UP000190774">
    <property type="component" value="Unassembled WGS sequence"/>
</dbReference>
<proteinExistence type="predicted"/>
<sequence>MEVPLVEYRALAQTEPAESSASIRLRVEQARQIQIQRFQGLKGIHTNSAMTPRLIKRHCELDAESGALMEQAMGNMNFSARAHDRILKVARTLADLRGLEKIDADCVLEAVNYRTLDRNLWS</sequence>
<dbReference type="InterPro" id="IPR025158">
    <property type="entry name" value="Mg_chelat-rel_C"/>
</dbReference>
<reference evidence="3" key="1">
    <citation type="submission" date="2017-02" db="EMBL/GenBank/DDBJ databases">
        <authorList>
            <person name="Varghese N."/>
            <person name="Submissions S."/>
        </authorList>
    </citation>
    <scope>NUCLEOTIDE SEQUENCE [LARGE SCALE GENOMIC DNA]</scope>
    <source>
        <strain evidence="3">ATCC 700200</strain>
    </source>
</reference>
<dbReference type="InterPro" id="IPR027417">
    <property type="entry name" value="P-loop_NTPase"/>
</dbReference>
<feature type="domain" description="Mg chelatase-related protein C-terminal" evidence="1">
    <location>
        <begin position="18"/>
        <end position="114"/>
    </location>
</feature>
<keyword evidence="3" id="KW-1185">Reference proteome</keyword>
<gene>
    <name evidence="2" type="ORF">SAMN02745166_01212</name>
</gene>
<dbReference type="Pfam" id="PF13335">
    <property type="entry name" value="Mg_chelatase_C"/>
    <property type="match status" value="1"/>
</dbReference>
<name>A0A1T4X9R1_9BACT</name>